<dbReference type="SUPFAM" id="SSF53901">
    <property type="entry name" value="Thiolase-like"/>
    <property type="match status" value="1"/>
</dbReference>
<dbReference type="RefSeq" id="WP_120641650.1">
    <property type="nucleotide sequence ID" value="NZ_RAWB01000008.1"/>
</dbReference>
<dbReference type="EMBL" id="RAWB01000008">
    <property type="protein sequence ID" value="RKH68294.1"/>
    <property type="molecule type" value="Genomic_DNA"/>
</dbReference>
<dbReference type="GO" id="GO:0044550">
    <property type="term" value="P:secondary metabolite biosynthetic process"/>
    <property type="evidence" value="ECO:0007669"/>
    <property type="project" value="TreeGrafter"/>
</dbReference>
<accession>A0A3A8QYT2</accession>
<sequence length="308" mass="33302">MFEQELYLLATNYTLGEQQGHYSDLREFPALLEKSNMENNPELWGWGGYHASSRTYLELAATAAKRTLEQSRCAPAEVDALYLCGSAFPNDFVAQNVGLGSLLSGLGLVNAVPRAVQGAGCASLLSGLICALQALRSGACRNILMVGVDVFGADAARFYEFCLLSDSACSFLISSTHPGAYRFLDAQLISDPELMANTAGNSFSRQSQLHARSMARLTASSSVKVEQISRLFASNLFLPIQRMYAAVAGYRKKQLYTDNVARIGHCSSADSIINLTDHAGKQPPGRGEYFMLQSSAHGHVANVLLQAQ</sequence>
<feature type="domain" description="Beta-ketoacyl-[acyl-carrier-protein] synthase III N-terminal" evidence="1">
    <location>
        <begin position="119"/>
        <end position="192"/>
    </location>
</feature>
<dbReference type="GO" id="GO:0006633">
    <property type="term" value="P:fatty acid biosynthetic process"/>
    <property type="evidence" value="ECO:0007669"/>
    <property type="project" value="InterPro"/>
</dbReference>
<gene>
    <name evidence="2" type="ORF">D7V93_01630</name>
</gene>
<dbReference type="GO" id="GO:0004315">
    <property type="term" value="F:3-oxoacyl-[acyl-carrier-protein] synthase activity"/>
    <property type="evidence" value="ECO:0007669"/>
    <property type="project" value="InterPro"/>
</dbReference>
<dbReference type="Pfam" id="PF08545">
    <property type="entry name" value="ACP_syn_III"/>
    <property type="match status" value="1"/>
</dbReference>
<evidence type="ECO:0000259" key="1">
    <source>
        <dbReference type="Pfam" id="PF08545"/>
    </source>
</evidence>
<dbReference type="InterPro" id="IPR016039">
    <property type="entry name" value="Thiolase-like"/>
</dbReference>
<dbReference type="PANTHER" id="PTHR34069">
    <property type="entry name" value="3-OXOACYL-[ACYL-CARRIER-PROTEIN] SYNTHASE 3"/>
    <property type="match status" value="1"/>
</dbReference>
<dbReference type="InterPro" id="IPR013751">
    <property type="entry name" value="ACP_syn_III_N"/>
</dbReference>
<comment type="caution">
    <text evidence="2">The sequence shown here is derived from an EMBL/GenBank/DDBJ whole genome shotgun (WGS) entry which is preliminary data.</text>
</comment>
<reference evidence="3" key="1">
    <citation type="submission" date="2018-09" db="EMBL/GenBank/DDBJ databases">
        <authorList>
            <person name="Livingstone P.G."/>
            <person name="Whitworth D.E."/>
        </authorList>
    </citation>
    <scope>NUCLEOTIDE SEQUENCE [LARGE SCALE GENOMIC DNA]</scope>
    <source>
        <strain evidence="3">CA051B</strain>
    </source>
</reference>
<protein>
    <recommendedName>
        <fullName evidence="1">Beta-ketoacyl-[acyl-carrier-protein] synthase III N-terminal domain-containing protein</fullName>
    </recommendedName>
</protein>
<name>A0A3A8QYT2_9BACT</name>
<keyword evidence="3" id="KW-1185">Reference proteome</keyword>
<dbReference type="Gene3D" id="3.40.47.10">
    <property type="match status" value="2"/>
</dbReference>
<proteinExistence type="predicted"/>
<dbReference type="PANTHER" id="PTHR34069:SF2">
    <property type="entry name" value="BETA-KETOACYL-[ACYL-CARRIER-PROTEIN] SYNTHASE III"/>
    <property type="match status" value="1"/>
</dbReference>
<organism evidence="2 3">
    <name type="scientific">Corallococcus llansteffanensis</name>
    <dbReference type="NCBI Taxonomy" id="2316731"/>
    <lineage>
        <taxon>Bacteria</taxon>
        <taxon>Pseudomonadati</taxon>
        <taxon>Myxococcota</taxon>
        <taxon>Myxococcia</taxon>
        <taxon>Myxococcales</taxon>
        <taxon>Cystobacterineae</taxon>
        <taxon>Myxococcaceae</taxon>
        <taxon>Corallococcus</taxon>
    </lineage>
</organism>
<evidence type="ECO:0000313" key="2">
    <source>
        <dbReference type="EMBL" id="RKH68294.1"/>
    </source>
</evidence>
<dbReference type="AlphaFoldDB" id="A0A3A8QYT2"/>
<evidence type="ECO:0000313" key="3">
    <source>
        <dbReference type="Proteomes" id="UP000272888"/>
    </source>
</evidence>
<dbReference type="Proteomes" id="UP000272888">
    <property type="component" value="Unassembled WGS sequence"/>
</dbReference>